<evidence type="ECO:0000313" key="2">
    <source>
        <dbReference type="EMBL" id="TDQ80939.1"/>
    </source>
</evidence>
<dbReference type="InterPro" id="IPR036465">
    <property type="entry name" value="vWFA_dom_sf"/>
</dbReference>
<reference evidence="2 3" key="1">
    <citation type="submission" date="2019-03" db="EMBL/GenBank/DDBJ databases">
        <title>Genomic Encyclopedia of Type Strains, Phase III (KMG-III): the genomes of soil and plant-associated and newly described type strains.</title>
        <authorList>
            <person name="Whitman W."/>
        </authorList>
    </citation>
    <scope>NUCLEOTIDE SEQUENCE [LARGE SCALE GENOMIC DNA]</scope>
    <source>
        <strain evidence="2 3">CGMCC 1.7660</strain>
    </source>
</reference>
<dbReference type="AlphaFoldDB" id="A0A4R6WV18"/>
<accession>A0A4R6WV18</accession>
<dbReference type="InterPro" id="IPR011195">
    <property type="entry name" value="UCP010256"/>
</dbReference>
<protein>
    <submittedName>
        <fullName evidence="2">Uncharacterized protein with von Willebrand factor type A (VWA) domain</fullName>
    </submittedName>
</protein>
<dbReference type="InterPro" id="IPR008912">
    <property type="entry name" value="Uncharacterised_CoxE"/>
</dbReference>
<dbReference type="Gene3D" id="3.40.50.410">
    <property type="entry name" value="von Willebrand factor, type A domain"/>
    <property type="match status" value="1"/>
</dbReference>
<dbReference type="Pfam" id="PF05762">
    <property type="entry name" value="VWA_CoxE"/>
    <property type="match status" value="1"/>
</dbReference>
<gene>
    <name evidence="2" type="ORF">A8950_2809</name>
</gene>
<dbReference type="RefSeq" id="WP_133614275.1">
    <property type="nucleotide sequence ID" value="NZ_SNYW01000010.1"/>
</dbReference>
<keyword evidence="3" id="KW-1185">Reference proteome</keyword>
<dbReference type="SUPFAM" id="SSF53300">
    <property type="entry name" value="vWA-like"/>
    <property type="match status" value="1"/>
</dbReference>
<dbReference type="PANTHER" id="PTHR39338">
    <property type="entry name" value="BLL5662 PROTEIN-RELATED"/>
    <property type="match status" value="1"/>
</dbReference>
<dbReference type="Proteomes" id="UP000295783">
    <property type="component" value="Unassembled WGS sequence"/>
</dbReference>
<organism evidence="2 3">
    <name type="scientific">Dongia mobilis</name>
    <dbReference type="NCBI Taxonomy" id="578943"/>
    <lineage>
        <taxon>Bacteria</taxon>
        <taxon>Pseudomonadati</taxon>
        <taxon>Pseudomonadota</taxon>
        <taxon>Alphaproteobacteria</taxon>
        <taxon>Rhodospirillales</taxon>
        <taxon>Dongiaceae</taxon>
        <taxon>Dongia</taxon>
    </lineage>
</organism>
<dbReference type="PANTHER" id="PTHR39338:SF6">
    <property type="entry name" value="BLL5662 PROTEIN"/>
    <property type="match status" value="1"/>
</dbReference>
<sequence length="395" mass="43536">MSVATVQAQDAGALMRRNLIRFLRTLRGYGFGVGPADSADALTALAAGAGANPHLWRQALKTICCRNARQWSAFDEIFDAFWQRREMRTLLRQRDLPHKPRGPTFTQAGQGGGRPAGLQVEAWRRGQSGDDAARPAESPSDGASQQDARRQADFKDLADPEALRAAEEVAVLLAASLRARRTRRFRRAARGQVDLRRTIRRSVARGGVPIDLVRRRRREEPMRIVALLDASGSMEPYLRAFARFLRGLVMHARVADAYLFHTHLVHVTPALKERDPQRAIDRMVLMAQGLGGGTLIGESLAAFNARYAQSALKGRACVIILSDGFDAGDPDLLATELAQLKRRCRRLVWLNPLLGTAGYRPEARGMQAALPYVDLFASAHNLDSLAALAPQLARL</sequence>
<comment type="caution">
    <text evidence="2">The sequence shown here is derived from an EMBL/GenBank/DDBJ whole genome shotgun (WGS) entry which is preliminary data.</text>
</comment>
<dbReference type="PIRSF" id="PIRSF010256">
    <property type="entry name" value="CoxE_vWa"/>
    <property type="match status" value="1"/>
</dbReference>
<evidence type="ECO:0000313" key="3">
    <source>
        <dbReference type="Proteomes" id="UP000295783"/>
    </source>
</evidence>
<name>A0A4R6WV18_9PROT</name>
<dbReference type="CDD" id="cd00198">
    <property type="entry name" value="vWFA"/>
    <property type="match status" value="1"/>
</dbReference>
<dbReference type="OrthoDB" id="9790469at2"/>
<dbReference type="EMBL" id="SNYW01000010">
    <property type="protein sequence ID" value="TDQ80939.1"/>
    <property type="molecule type" value="Genomic_DNA"/>
</dbReference>
<evidence type="ECO:0000256" key="1">
    <source>
        <dbReference type="SAM" id="MobiDB-lite"/>
    </source>
</evidence>
<proteinExistence type="predicted"/>
<feature type="compositionally biased region" description="Basic and acidic residues" evidence="1">
    <location>
        <begin position="122"/>
        <end position="134"/>
    </location>
</feature>
<feature type="region of interest" description="Disordered" evidence="1">
    <location>
        <begin position="93"/>
        <end position="152"/>
    </location>
</feature>